<evidence type="ECO:0000259" key="5">
    <source>
        <dbReference type="PROSITE" id="PS50893"/>
    </source>
</evidence>
<dbReference type="Gene3D" id="3.40.50.300">
    <property type="entry name" value="P-loop containing nucleotide triphosphate hydrolases"/>
    <property type="match status" value="1"/>
</dbReference>
<evidence type="ECO:0000313" key="7">
    <source>
        <dbReference type="Proteomes" id="UP000256913"/>
    </source>
</evidence>
<dbReference type="CDD" id="cd03220">
    <property type="entry name" value="ABC_KpsT_Wzt"/>
    <property type="match status" value="1"/>
</dbReference>
<keyword evidence="4 6" id="KW-0067">ATP-binding</keyword>
<feature type="domain" description="ABC transporter" evidence="5">
    <location>
        <begin position="23"/>
        <end position="248"/>
    </location>
</feature>
<dbReference type="GO" id="GO:0016020">
    <property type="term" value="C:membrane"/>
    <property type="evidence" value="ECO:0007669"/>
    <property type="project" value="InterPro"/>
</dbReference>
<dbReference type="Pfam" id="PF00005">
    <property type="entry name" value="ABC_tran"/>
    <property type="match status" value="1"/>
</dbReference>
<evidence type="ECO:0000256" key="1">
    <source>
        <dbReference type="ARBA" id="ARBA00005417"/>
    </source>
</evidence>
<dbReference type="GO" id="GO:0140359">
    <property type="term" value="F:ABC-type transporter activity"/>
    <property type="evidence" value="ECO:0007669"/>
    <property type="project" value="InterPro"/>
</dbReference>
<name>A0A3D9ZEI3_9ACTN</name>
<dbReference type="InterPro" id="IPR003593">
    <property type="entry name" value="AAA+_ATPase"/>
</dbReference>
<evidence type="ECO:0000313" key="6">
    <source>
        <dbReference type="EMBL" id="REF95655.1"/>
    </source>
</evidence>
<comment type="similarity">
    <text evidence="1">Belongs to the ABC transporter superfamily.</text>
</comment>
<dbReference type="PROSITE" id="PS00211">
    <property type="entry name" value="ABC_TRANSPORTER_1"/>
    <property type="match status" value="1"/>
</dbReference>
<dbReference type="Proteomes" id="UP000256913">
    <property type="component" value="Unassembled WGS sequence"/>
</dbReference>
<evidence type="ECO:0000256" key="2">
    <source>
        <dbReference type="ARBA" id="ARBA00022448"/>
    </source>
</evidence>
<evidence type="ECO:0000256" key="3">
    <source>
        <dbReference type="ARBA" id="ARBA00022741"/>
    </source>
</evidence>
<dbReference type="PANTHER" id="PTHR46743">
    <property type="entry name" value="TEICHOIC ACIDS EXPORT ATP-BINDING PROTEIN TAGH"/>
    <property type="match status" value="1"/>
</dbReference>
<dbReference type="GO" id="GO:0016887">
    <property type="term" value="F:ATP hydrolysis activity"/>
    <property type="evidence" value="ECO:0007669"/>
    <property type="project" value="InterPro"/>
</dbReference>
<dbReference type="InterPro" id="IPR015860">
    <property type="entry name" value="ABC_transpr_TagH-like"/>
</dbReference>
<accession>A0A3D9ZEI3</accession>
<dbReference type="EMBL" id="QUMQ01000001">
    <property type="protein sequence ID" value="REF95655.1"/>
    <property type="molecule type" value="Genomic_DNA"/>
</dbReference>
<dbReference type="PANTHER" id="PTHR46743:SF2">
    <property type="entry name" value="TEICHOIC ACIDS EXPORT ATP-BINDING PROTEIN TAGH"/>
    <property type="match status" value="1"/>
</dbReference>
<dbReference type="InterPro" id="IPR017871">
    <property type="entry name" value="ABC_transporter-like_CS"/>
</dbReference>
<dbReference type="InterPro" id="IPR027417">
    <property type="entry name" value="P-loop_NTPase"/>
</dbReference>
<dbReference type="InterPro" id="IPR050683">
    <property type="entry name" value="Bact_Polysacc_Export_ATP-bd"/>
</dbReference>
<dbReference type="OrthoDB" id="9778870at2"/>
<organism evidence="6 7">
    <name type="scientific">Asanoa ferruginea</name>
    <dbReference type="NCBI Taxonomy" id="53367"/>
    <lineage>
        <taxon>Bacteria</taxon>
        <taxon>Bacillati</taxon>
        <taxon>Actinomycetota</taxon>
        <taxon>Actinomycetes</taxon>
        <taxon>Micromonosporales</taxon>
        <taxon>Micromonosporaceae</taxon>
        <taxon>Asanoa</taxon>
    </lineage>
</organism>
<keyword evidence="7" id="KW-1185">Reference proteome</keyword>
<dbReference type="SUPFAM" id="SSF52540">
    <property type="entry name" value="P-loop containing nucleoside triphosphate hydrolases"/>
    <property type="match status" value="1"/>
</dbReference>
<keyword evidence="3" id="KW-0547">Nucleotide-binding</keyword>
<dbReference type="AlphaFoldDB" id="A0A3D9ZEI3"/>
<dbReference type="SMART" id="SM00382">
    <property type="entry name" value="AAA"/>
    <property type="match status" value="1"/>
</dbReference>
<protein>
    <submittedName>
        <fullName evidence="6">ABC-2 type transport system ATP-binding protein</fullName>
    </submittedName>
</protein>
<dbReference type="GO" id="GO:0005524">
    <property type="term" value="F:ATP binding"/>
    <property type="evidence" value="ECO:0007669"/>
    <property type="project" value="UniProtKB-KW"/>
</dbReference>
<sequence>MATPLITAEGLGVKFVRNRRRQLRIREMFIHRGGRQPNPGEFWPLRDVNFAINPGDAVGVIGKNGTGKSTLLRLIAGVLIPDEGKIHVSGKVAPLLELSAGFSNDLTGRENVHLVGSLHGLSNAFLKAHFDEIVDFAGEQVSKAIDTPVRHYSSGMKVRLGFSVIARLSHPILLVDEVMAVGDAEFRKKCYATIEKLLAEGRTLVLVSHNESDLTRFCNRGLYFDEGKLITDGTVREALDAYNAVVPT</sequence>
<proteinExistence type="inferred from homology"/>
<comment type="caution">
    <text evidence="6">The sequence shown here is derived from an EMBL/GenBank/DDBJ whole genome shotgun (WGS) entry which is preliminary data.</text>
</comment>
<gene>
    <name evidence="6" type="ORF">DFJ67_1614</name>
</gene>
<dbReference type="InterPro" id="IPR003439">
    <property type="entry name" value="ABC_transporter-like_ATP-bd"/>
</dbReference>
<keyword evidence="2" id="KW-0813">Transport</keyword>
<dbReference type="PROSITE" id="PS50893">
    <property type="entry name" value="ABC_TRANSPORTER_2"/>
    <property type="match status" value="1"/>
</dbReference>
<reference evidence="6 7" key="1">
    <citation type="submission" date="2018-08" db="EMBL/GenBank/DDBJ databases">
        <title>Sequencing the genomes of 1000 actinobacteria strains.</title>
        <authorList>
            <person name="Klenk H.-P."/>
        </authorList>
    </citation>
    <scope>NUCLEOTIDE SEQUENCE [LARGE SCALE GENOMIC DNA]</scope>
    <source>
        <strain evidence="6 7">DSM 44099</strain>
    </source>
</reference>
<evidence type="ECO:0000256" key="4">
    <source>
        <dbReference type="ARBA" id="ARBA00022840"/>
    </source>
</evidence>